<keyword evidence="3" id="KW-1185">Reference proteome</keyword>
<gene>
    <name evidence="2" type="ORF">CSSPTR1EN2_LOCUS7497</name>
</gene>
<keyword evidence="1" id="KW-0732">Signal</keyword>
<reference evidence="2" key="1">
    <citation type="submission" date="2024-02" db="EMBL/GenBank/DDBJ databases">
        <authorList>
            <consortium name="ELIXIR-Norway"/>
            <consortium name="Elixir Norway"/>
        </authorList>
    </citation>
    <scope>NUCLEOTIDE SEQUENCE</scope>
</reference>
<evidence type="ECO:0000256" key="1">
    <source>
        <dbReference type="ARBA" id="ARBA00022729"/>
    </source>
</evidence>
<dbReference type="PANTHER" id="PTHR33184:SF77">
    <property type="entry name" value="TPD1 PROTEIN HOMOLOG 1-LIKE"/>
    <property type="match status" value="1"/>
</dbReference>
<dbReference type="Proteomes" id="UP001497512">
    <property type="component" value="Chromosome 14"/>
</dbReference>
<accession>A0ABP0TUE6</accession>
<organism evidence="2 3">
    <name type="scientific">Sphagnum troendelagicum</name>
    <dbReference type="NCBI Taxonomy" id="128251"/>
    <lineage>
        <taxon>Eukaryota</taxon>
        <taxon>Viridiplantae</taxon>
        <taxon>Streptophyta</taxon>
        <taxon>Embryophyta</taxon>
        <taxon>Bryophyta</taxon>
        <taxon>Sphagnophytina</taxon>
        <taxon>Sphagnopsida</taxon>
        <taxon>Sphagnales</taxon>
        <taxon>Sphagnaceae</taxon>
        <taxon>Sphagnum</taxon>
    </lineage>
</organism>
<evidence type="ECO:0000313" key="3">
    <source>
        <dbReference type="Proteomes" id="UP001497512"/>
    </source>
</evidence>
<dbReference type="Pfam" id="PF24068">
    <property type="entry name" value="TPD1_C"/>
    <property type="match status" value="1"/>
</dbReference>
<dbReference type="EMBL" id="OZ019906">
    <property type="protein sequence ID" value="CAK9204660.1"/>
    <property type="molecule type" value="Genomic_DNA"/>
</dbReference>
<sequence>MARPSCLISSAASLLQVQHVTLELLLITGFFSGFISCTGIQNSNEIAASRGDVDDLQQLITKLVESFGTKKGEDRMNVALQCDHNPSSVRTRKAESGKFLDAARRRRRQINNSGFFNTRPMMMITTHDLDRPTKKYYNFHRKLSAMKNSTPGSCSVADLSITQGFSGYSDGIPAYTVQIVNLCLNPSCQLSNIHVACEAFSSSRPLDTLVFQRLSYNDCFVMNGAPLRAGDSVTFDYANSSEYPMYVISAQVGPCTPS</sequence>
<dbReference type="InterPro" id="IPR040361">
    <property type="entry name" value="TPD1"/>
</dbReference>
<evidence type="ECO:0000313" key="2">
    <source>
        <dbReference type="EMBL" id="CAK9204660.1"/>
    </source>
</evidence>
<proteinExistence type="predicted"/>
<dbReference type="PANTHER" id="PTHR33184">
    <property type="entry name" value="PROTEIN TAPETUM DETERMINANT 1-LIKE-RELATED"/>
    <property type="match status" value="1"/>
</dbReference>
<name>A0ABP0TUE6_9BRYO</name>
<protein>
    <submittedName>
        <fullName evidence="2">Uncharacterized protein</fullName>
    </submittedName>
</protein>